<dbReference type="InterPro" id="IPR042099">
    <property type="entry name" value="ANL_N_sf"/>
</dbReference>
<dbReference type="GO" id="GO:0005524">
    <property type="term" value="F:ATP binding"/>
    <property type="evidence" value="ECO:0007669"/>
    <property type="project" value="UniProtKB-KW"/>
</dbReference>
<evidence type="ECO:0008006" key="8">
    <source>
        <dbReference type="Google" id="ProtNLM"/>
    </source>
</evidence>
<dbReference type="PANTHER" id="PTHR24096">
    <property type="entry name" value="LONG-CHAIN-FATTY-ACID--COA LIGASE"/>
    <property type="match status" value="1"/>
</dbReference>
<dbReference type="Pfam" id="PF00501">
    <property type="entry name" value="AMP-binding"/>
    <property type="match status" value="1"/>
</dbReference>
<name>A0A7S1KM78_9EUKA</name>
<evidence type="ECO:0000256" key="2">
    <source>
        <dbReference type="ARBA" id="ARBA00022598"/>
    </source>
</evidence>
<proteinExistence type="inferred from homology"/>
<feature type="domain" description="AMP-binding enzyme C-terminal" evidence="6">
    <location>
        <begin position="454"/>
        <end position="529"/>
    </location>
</feature>
<accession>A0A7S1KM78</accession>
<dbReference type="GO" id="GO:0016405">
    <property type="term" value="F:CoA-ligase activity"/>
    <property type="evidence" value="ECO:0007669"/>
    <property type="project" value="TreeGrafter"/>
</dbReference>
<dbReference type="InterPro" id="IPR000873">
    <property type="entry name" value="AMP-dep_synth/lig_dom"/>
</dbReference>
<evidence type="ECO:0000259" key="6">
    <source>
        <dbReference type="Pfam" id="PF13193"/>
    </source>
</evidence>
<evidence type="ECO:0000313" key="7">
    <source>
        <dbReference type="EMBL" id="CAD9077555.1"/>
    </source>
</evidence>
<keyword evidence="3" id="KW-0547">Nucleotide-binding</keyword>
<dbReference type="InterPro" id="IPR020845">
    <property type="entry name" value="AMP-binding_CS"/>
</dbReference>
<feature type="domain" description="AMP-dependent synthetase/ligase" evidence="5">
    <location>
        <begin position="26"/>
        <end position="404"/>
    </location>
</feature>
<dbReference type="Gene3D" id="3.40.50.12780">
    <property type="entry name" value="N-terminal domain of ligase-like"/>
    <property type="match status" value="1"/>
</dbReference>
<evidence type="ECO:0000259" key="5">
    <source>
        <dbReference type="Pfam" id="PF00501"/>
    </source>
</evidence>
<keyword evidence="4" id="KW-0067">ATP-binding</keyword>
<comment type="similarity">
    <text evidence="1">Belongs to the ATP-dependent AMP-binding enzyme family.</text>
</comment>
<dbReference type="InterPro" id="IPR045851">
    <property type="entry name" value="AMP-bd_C_sf"/>
</dbReference>
<dbReference type="FunFam" id="3.40.50.12780:FF:000003">
    <property type="entry name" value="Long-chain-fatty-acid--CoA ligase FadD"/>
    <property type="match status" value="1"/>
</dbReference>
<sequence>MTIFKPLVPDVEIPDNVPLFQFLLDKASKYPQEKPAMVDYASGFTVTYGQLPQFFFTVAKNLRDTFNVNKGDVVAFMLPNHPLFPVLFHGTNMAGGIVTPINPLYTADEINKQLLDSNAKIIITIPLFAENVLAGVKGTNVKTALFLRPKEQAASELPVSDDVETLDLLSTLLRPPTNKDFEQVSFNPKEDIAVLPYSSGTTGISKGVMLTHHNCVANGLQIRDLESFTQDDVLFGLLPLFHIYGFLLLCIRSLMDGTTVYYVPRFDFVQFLTVVQEKKVTRAHLVPPIILALANHPLVDKFDLSSLNGILSGAAPLSKELTEKLVNRLRKNNEKFVLRQGYGLTETSPVISASFPDKVVYGSSGVLVANTELRIVDPETGKDLDVDEEGEVVVRGPQVMKGYLGNDKATREMVRDGWLHTGDIGKMDNDGNLYITDRLKEMIKVSGHTIAPAEIEAVLLTHSGIGDCAVVGVKDEKAGERPKAFVVKKEGVELTEDEVKTYVADRVSPHKRIRDVEFIDAIPKSSSGKILRRLLRK</sequence>
<dbReference type="EMBL" id="HBGD01000986">
    <property type="protein sequence ID" value="CAD9077555.1"/>
    <property type="molecule type" value="Transcribed_RNA"/>
</dbReference>
<dbReference type="InterPro" id="IPR025110">
    <property type="entry name" value="AMP-bd_C"/>
</dbReference>
<dbReference type="Pfam" id="PF13193">
    <property type="entry name" value="AMP-binding_C"/>
    <property type="match status" value="1"/>
</dbReference>
<gene>
    <name evidence="7" type="ORF">PCOS0759_LOCUS787</name>
</gene>
<dbReference type="PROSITE" id="PS00455">
    <property type="entry name" value="AMP_BINDING"/>
    <property type="match status" value="1"/>
</dbReference>
<organism evidence="7">
    <name type="scientific">Percolomonas cosmopolitus</name>
    <dbReference type="NCBI Taxonomy" id="63605"/>
    <lineage>
        <taxon>Eukaryota</taxon>
        <taxon>Discoba</taxon>
        <taxon>Heterolobosea</taxon>
        <taxon>Tetramitia</taxon>
        <taxon>Eutetramitia</taxon>
        <taxon>Percolomonadidae</taxon>
        <taxon>Percolomonas</taxon>
    </lineage>
</organism>
<dbReference type="SUPFAM" id="SSF56801">
    <property type="entry name" value="Acetyl-CoA synthetase-like"/>
    <property type="match status" value="1"/>
</dbReference>
<dbReference type="FunFam" id="3.30.300.30:FF:000007">
    <property type="entry name" value="4-coumarate--CoA ligase 2"/>
    <property type="match status" value="1"/>
</dbReference>
<reference evidence="7" key="1">
    <citation type="submission" date="2021-01" db="EMBL/GenBank/DDBJ databases">
        <authorList>
            <person name="Corre E."/>
            <person name="Pelletier E."/>
            <person name="Niang G."/>
            <person name="Scheremetjew M."/>
            <person name="Finn R."/>
            <person name="Kale V."/>
            <person name="Holt S."/>
            <person name="Cochrane G."/>
            <person name="Meng A."/>
            <person name="Brown T."/>
            <person name="Cohen L."/>
        </authorList>
    </citation>
    <scope>NUCLEOTIDE SEQUENCE</scope>
    <source>
        <strain evidence="7">WS</strain>
    </source>
</reference>
<dbReference type="PANTHER" id="PTHR24096:SF149">
    <property type="entry name" value="AMP-BINDING DOMAIN-CONTAINING PROTEIN-RELATED"/>
    <property type="match status" value="1"/>
</dbReference>
<keyword evidence="2" id="KW-0436">Ligase</keyword>
<evidence type="ECO:0000256" key="3">
    <source>
        <dbReference type="ARBA" id="ARBA00022741"/>
    </source>
</evidence>
<protein>
    <recommendedName>
        <fullName evidence="8">4-coumarate--CoA ligase</fullName>
    </recommendedName>
</protein>
<evidence type="ECO:0000256" key="4">
    <source>
        <dbReference type="ARBA" id="ARBA00022840"/>
    </source>
</evidence>
<dbReference type="AlphaFoldDB" id="A0A7S1KM78"/>
<evidence type="ECO:0000256" key="1">
    <source>
        <dbReference type="ARBA" id="ARBA00006432"/>
    </source>
</evidence>
<dbReference type="Gene3D" id="3.30.300.30">
    <property type="match status" value="1"/>
</dbReference>